<dbReference type="KEGG" id="skn:SKUN_00444"/>
<dbReference type="PATRIC" id="fig|273035.7.peg.523"/>
<proteinExistence type="predicted"/>
<reference evidence="1 2" key="1">
    <citation type="journal article" date="2015" name="Genome Announc.">
        <title>Complete Genome Sequence of Spiroplasma kunkelii Strain CR2-3x, Causal Agent of Corn Stunt Disease in Zea mays L.</title>
        <authorList>
            <person name="Davis R.E."/>
            <person name="Shao J."/>
            <person name="Dally E.L."/>
            <person name="Zhao Y."/>
            <person name="Gasparich G.E."/>
            <person name="Gaynor B.J."/>
            <person name="Athey J.C."/>
            <person name="Harrison N.A."/>
            <person name="Donofrio N."/>
        </authorList>
    </citation>
    <scope>NUCLEOTIDE SEQUENCE [LARGE SCALE GENOMIC DNA]</scope>
    <source>
        <strain evidence="1 2">CR2-3x</strain>
    </source>
</reference>
<protein>
    <submittedName>
        <fullName evidence="1">Uncharacterized protein</fullName>
    </submittedName>
</protein>
<evidence type="ECO:0000313" key="1">
    <source>
        <dbReference type="EMBL" id="ALA97347.1"/>
    </source>
</evidence>
<gene>
    <name evidence="1" type="ORF">SKUN_00444</name>
</gene>
<organism evidence="1 2">
    <name type="scientific">Spiroplasma kunkelii CR2-3x</name>
    <dbReference type="NCBI Taxonomy" id="273035"/>
    <lineage>
        <taxon>Bacteria</taxon>
        <taxon>Bacillati</taxon>
        <taxon>Mycoplasmatota</taxon>
        <taxon>Mollicutes</taxon>
        <taxon>Entomoplasmatales</taxon>
        <taxon>Spiroplasmataceae</taxon>
        <taxon>Spiroplasma</taxon>
    </lineage>
</organism>
<evidence type="ECO:0000313" key="2">
    <source>
        <dbReference type="Proteomes" id="UP000062963"/>
    </source>
</evidence>
<dbReference type="RefSeq" id="WP_053390655.1">
    <property type="nucleotide sequence ID" value="NZ_CP010899.1"/>
</dbReference>
<accession>A0A0K2JG09</accession>
<dbReference type="OrthoDB" id="1045432at2"/>
<keyword evidence="2" id="KW-1185">Reference proteome</keyword>
<dbReference type="STRING" id="273035.SKUN_00444"/>
<dbReference type="AlphaFoldDB" id="A0A0K2JG09"/>
<sequence length="74" mass="8682">MLIYSPRKFIIFKGGKFKWDAINSCPKIHEINFNANTSDFNEIIGAYAFAKDKNGNYQGWKLSRYFIKKQILND</sequence>
<dbReference type="EMBL" id="CP010899">
    <property type="protein sequence ID" value="ALA97347.1"/>
    <property type="molecule type" value="Genomic_DNA"/>
</dbReference>
<dbReference type="Proteomes" id="UP000062963">
    <property type="component" value="Chromosome"/>
</dbReference>
<name>A0A0K2JG09_SPIKU</name>